<protein>
    <submittedName>
        <fullName evidence="4">Glycosyltransferase involved in cell wall bisynthesis</fullName>
    </submittedName>
</protein>
<organism evidence="4 5">
    <name type="scientific">Belnapia rosea</name>
    <dbReference type="NCBI Taxonomy" id="938405"/>
    <lineage>
        <taxon>Bacteria</taxon>
        <taxon>Pseudomonadati</taxon>
        <taxon>Pseudomonadota</taxon>
        <taxon>Alphaproteobacteria</taxon>
        <taxon>Acetobacterales</taxon>
        <taxon>Roseomonadaceae</taxon>
        <taxon>Belnapia</taxon>
    </lineage>
</organism>
<evidence type="ECO:0000259" key="2">
    <source>
        <dbReference type="Pfam" id="PF00534"/>
    </source>
</evidence>
<dbReference type="PANTHER" id="PTHR46401:SF2">
    <property type="entry name" value="GLYCOSYLTRANSFERASE WBBK-RELATED"/>
    <property type="match status" value="1"/>
</dbReference>
<keyword evidence="1 4" id="KW-0808">Transferase</keyword>
<dbReference type="InterPro" id="IPR022623">
    <property type="entry name" value="Glyco_trans_4"/>
</dbReference>
<feature type="domain" description="Glycosyl transferase family 4" evidence="3">
    <location>
        <begin position="42"/>
        <end position="207"/>
    </location>
</feature>
<keyword evidence="5" id="KW-1185">Reference proteome</keyword>
<dbReference type="STRING" id="938405.SAMN02927895_02416"/>
<dbReference type="GO" id="GO:0009103">
    <property type="term" value="P:lipopolysaccharide biosynthetic process"/>
    <property type="evidence" value="ECO:0007669"/>
    <property type="project" value="TreeGrafter"/>
</dbReference>
<reference evidence="4 5" key="1">
    <citation type="submission" date="2016-10" db="EMBL/GenBank/DDBJ databases">
        <authorList>
            <person name="de Groot N.N."/>
        </authorList>
    </citation>
    <scope>NUCLEOTIDE SEQUENCE [LARGE SCALE GENOMIC DNA]</scope>
    <source>
        <strain evidence="4 5">CPCC 100156</strain>
    </source>
</reference>
<accession>A0A1G6STI8</accession>
<dbReference type="EMBL" id="FMZX01000005">
    <property type="protein sequence ID" value="SDD19934.1"/>
    <property type="molecule type" value="Genomic_DNA"/>
</dbReference>
<gene>
    <name evidence="4" type="ORF">SAMN04487779_1005146</name>
</gene>
<proteinExistence type="predicted"/>
<name>A0A1G6STI8_9PROT</name>
<dbReference type="Gene3D" id="3.40.50.2000">
    <property type="entry name" value="Glycogen Phosphorylase B"/>
    <property type="match status" value="2"/>
</dbReference>
<dbReference type="CDD" id="cd03818">
    <property type="entry name" value="GT4_ExpC-like"/>
    <property type="match status" value="1"/>
</dbReference>
<dbReference type="GO" id="GO:0016757">
    <property type="term" value="F:glycosyltransferase activity"/>
    <property type="evidence" value="ECO:0007669"/>
    <property type="project" value="InterPro"/>
</dbReference>
<evidence type="ECO:0000259" key="3">
    <source>
        <dbReference type="Pfam" id="PF12000"/>
    </source>
</evidence>
<feature type="domain" description="Glycosyl transferase family 1" evidence="2">
    <location>
        <begin position="226"/>
        <end position="396"/>
    </location>
</feature>
<dbReference type="InterPro" id="IPR001296">
    <property type="entry name" value="Glyco_trans_1"/>
</dbReference>
<dbReference type="RefSeq" id="WP_245704753.1">
    <property type="nucleotide sequence ID" value="NZ_FMZX01000005.1"/>
</dbReference>
<evidence type="ECO:0000313" key="4">
    <source>
        <dbReference type="EMBL" id="SDD19934.1"/>
    </source>
</evidence>
<sequence length="428" mass="47945">MSGNHDPVTADRTDEAMRVLFVHQNFPAQYRHVARALARRPGMQVIGLGENPGETLPGVQHLRYKAPHPGAKETHRYVRRFETAVYRGQQAARAALTLKERGFTPDIVCCHPGWGEGLFLRDVWPDTKLLYYWEFYYHSSGADVGFDPPGQVSMDDACRVRILNANHLVSLQVADWGQTPTQWQASRFPDWARERISVVHEGIDTHAIRRRRDVTITLPDGCRLTEGDEVVTFVARGLEPYRGFHVFMRSLPEILARRPAAQIVMVGGEDPHYGSKPREGTSWKALLLEELGERLDLSRIHFTGKVPHETLLGLLSLSSAHVYLTYPFVLSWSMLESMSLGCLLIGSATAPVQEVIEHGKNGLLVDFFSSDQLAETVVRALADPAAHAPLREAARRTAVENYDLDSVCLPQHLALIDAVAAGRRPERR</sequence>
<dbReference type="SUPFAM" id="SSF53756">
    <property type="entry name" value="UDP-Glycosyltransferase/glycogen phosphorylase"/>
    <property type="match status" value="1"/>
</dbReference>
<evidence type="ECO:0000313" key="5">
    <source>
        <dbReference type="Proteomes" id="UP000198925"/>
    </source>
</evidence>
<dbReference type="Proteomes" id="UP000198925">
    <property type="component" value="Unassembled WGS sequence"/>
</dbReference>
<dbReference type="PANTHER" id="PTHR46401">
    <property type="entry name" value="GLYCOSYLTRANSFERASE WBBK-RELATED"/>
    <property type="match status" value="1"/>
</dbReference>
<dbReference type="Pfam" id="PF12000">
    <property type="entry name" value="Glyco_trans_4_3"/>
    <property type="match status" value="1"/>
</dbReference>
<dbReference type="AlphaFoldDB" id="A0A1G6STI8"/>
<evidence type="ECO:0000256" key="1">
    <source>
        <dbReference type="ARBA" id="ARBA00022679"/>
    </source>
</evidence>
<dbReference type="Pfam" id="PF00534">
    <property type="entry name" value="Glycos_transf_1"/>
    <property type="match status" value="1"/>
</dbReference>